<keyword evidence="1" id="KW-0238">DNA-binding</keyword>
<dbReference type="KEGG" id="vg:64766589"/>
<sequence>MFSSCPDGTCGSCIGCAMPEEPVVTPTAHARTTDPISSHLSAPDTSTRLAHRWRLLLAYDIGASLTDEEAARIAGFEPGDGMWKRCSDLRRDGLIAPVVIGPGLPVLVIGSRGRPVQVCRITEAGERAIDGLDSP</sequence>
<keyword evidence="2" id="KW-1185">Reference proteome</keyword>
<dbReference type="GO" id="GO:0003677">
    <property type="term" value="F:DNA binding"/>
    <property type="evidence" value="ECO:0007669"/>
    <property type="project" value="UniProtKB-KW"/>
</dbReference>
<evidence type="ECO:0000313" key="1">
    <source>
        <dbReference type="EMBL" id="QIG58259.1"/>
    </source>
</evidence>
<protein>
    <submittedName>
        <fullName evidence="1">Helix-turn-helix DNA-binding domain protein</fullName>
    </submittedName>
</protein>
<dbReference type="GeneID" id="64766589"/>
<dbReference type="RefSeq" id="YP_010059357.1">
    <property type="nucleotide sequence ID" value="NC_054725.1"/>
</dbReference>
<name>A0A6G6XJG8_9CAUD</name>
<reference evidence="1 2" key="1">
    <citation type="submission" date="2020-01" db="EMBL/GenBank/DDBJ databases">
        <authorList>
            <person name="Alvaro L.E."/>
            <person name="Baker K.N."/>
            <person name="Baxter I.S."/>
            <person name="Brown M.R."/>
            <person name="Driscoll K.D."/>
            <person name="Elrubaie J.M."/>
            <person name="Feith S.L."/>
            <person name="Indihar D.F."/>
            <person name="Knoch V.T."/>
            <person name="Koirtyohann K.M."/>
            <person name="Kratz M.A."/>
            <person name="Lear A.H."/>
            <person name="Lindblom K.E."/>
            <person name="Marcus E.R."/>
            <person name="Murphy M.E."/>
            <person name="Sensor R."/>
            <person name="Sherman S.J."/>
            <person name="Swift V.R."/>
            <person name="White K.E."/>
            <person name="Wills S.J."/>
            <person name="Gatt S.M."/>
            <person name="Lohbauer S.A."/>
            <person name="Power T.R."/>
            <person name="Rosales K.A."/>
            <person name="Sisson B.M."/>
            <person name="Isern S."/>
            <person name="Michael S.F."/>
            <person name="Sunnen C.N."/>
            <person name="Garlena R.A."/>
            <person name="Russell D.A."/>
            <person name="Pope W.H."/>
            <person name="Jacobs-Sera D."/>
            <person name="Hatfull G.F."/>
        </authorList>
    </citation>
    <scope>NUCLEOTIDE SEQUENCE [LARGE SCALE GENOMIC DNA]</scope>
</reference>
<dbReference type="Proteomes" id="UP000503093">
    <property type="component" value="Segment"/>
</dbReference>
<proteinExistence type="predicted"/>
<dbReference type="EMBL" id="MN908687">
    <property type="protein sequence ID" value="QIG58259.1"/>
    <property type="molecule type" value="Genomic_DNA"/>
</dbReference>
<gene>
    <name evidence="1" type="primary">108</name>
    <name evidence="1" type="ORF">SEA_SKOG_107</name>
</gene>
<evidence type="ECO:0000313" key="2">
    <source>
        <dbReference type="Proteomes" id="UP000503093"/>
    </source>
</evidence>
<accession>A0A6G6XJG8</accession>
<organism evidence="1 2">
    <name type="scientific">Gordonia phage Skog</name>
    <dbReference type="NCBI Taxonomy" id="2704033"/>
    <lineage>
        <taxon>Viruses</taxon>
        <taxon>Duplodnaviria</taxon>
        <taxon>Heunggongvirae</taxon>
        <taxon>Uroviricota</taxon>
        <taxon>Caudoviricetes</taxon>
        <taxon>Skogvirus</taxon>
        <taxon>Skogvirus Skog</taxon>
    </lineage>
</organism>